<evidence type="ECO:0000256" key="5">
    <source>
        <dbReference type="SAM" id="Coils"/>
    </source>
</evidence>
<dbReference type="GeneID" id="111235377"/>
<dbReference type="Pfam" id="PF02181">
    <property type="entry name" value="FH2"/>
    <property type="match status" value="1"/>
</dbReference>
<dbReference type="Ensembl" id="ENSSDUT00000023765.1">
    <property type="protein sequence ID" value="ENSSDUP00000023331.1"/>
    <property type="gene ID" value="ENSSDUG00000016937.1"/>
</dbReference>
<evidence type="ECO:0000256" key="2">
    <source>
        <dbReference type="ARBA" id="ARBA00005271"/>
    </source>
</evidence>
<organism evidence="8 9">
    <name type="scientific">Seriola dumerili</name>
    <name type="common">Greater amberjack</name>
    <name type="synonym">Caranx dumerili</name>
    <dbReference type="NCBI Taxonomy" id="41447"/>
    <lineage>
        <taxon>Eukaryota</taxon>
        <taxon>Metazoa</taxon>
        <taxon>Chordata</taxon>
        <taxon>Craniata</taxon>
        <taxon>Vertebrata</taxon>
        <taxon>Euteleostomi</taxon>
        <taxon>Actinopterygii</taxon>
        <taxon>Neopterygii</taxon>
        <taxon>Teleostei</taxon>
        <taxon>Neoteleostei</taxon>
        <taxon>Acanthomorphata</taxon>
        <taxon>Carangaria</taxon>
        <taxon>Carangiformes</taxon>
        <taxon>Carangidae</taxon>
        <taxon>Seriola</taxon>
    </lineage>
</organism>
<dbReference type="GO" id="GO:0005634">
    <property type="term" value="C:nucleus"/>
    <property type="evidence" value="ECO:0007669"/>
    <property type="project" value="UniProtKB-SubCell"/>
</dbReference>
<dbReference type="PROSITE" id="PS51444">
    <property type="entry name" value="FH2"/>
    <property type="match status" value="1"/>
</dbReference>
<dbReference type="InterPro" id="IPR042201">
    <property type="entry name" value="FH2_Formin_sf"/>
</dbReference>
<feature type="compositionally biased region" description="Basic and acidic residues" evidence="6">
    <location>
        <begin position="93"/>
        <end position="125"/>
    </location>
</feature>
<comment type="similarity">
    <text evidence="2">Belongs to the formin homology family. Cappuccino subfamily.</text>
</comment>
<accession>A0A3B4UXX5</accession>
<feature type="compositionally biased region" description="Acidic residues" evidence="6">
    <location>
        <begin position="506"/>
        <end position="515"/>
    </location>
</feature>
<evidence type="ECO:0000256" key="6">
    <source>
        <dbReference type="SAM" id="MobiDB-lite"/>
    </source>
</evidence>
<feature type="region of interest" description="Disordered" evidence="6">
    <location>
        <begin position="963"/>
        <end position="1094"/>
    </location>
</feature>
<dbReference type="GeneTree" id="ENSGT00940000175313"/>
<evidence type="ECO:0000259" key="7">
    <source>
        <dbReference type="PROSITE" id="PS51444"/>
    </source>
</evidence>
<evidence type="ECO:0000256" key="4">
    <source>
        <dbReference type="ARBA" id="ARBA00023242"/>
    </source>
</evidence>
<feature type="compositionally biased region" description="Polar residues" evidence="6">
    <location>
        <begin position="64"/>
        <end position="73"/>
    </location>
</feature>
<dbReference type="InterPro" id="IPR015425">
    <property type="entry name" value="FH2_Formin"/>
</dbReference>
<feature type="region of interest" description="Disordered" evidence="6">
    <location>
        <begin position="587"/>
        <end position="615"/>
    </location>
</feature>
<dbReference type="GO" id="GO:0005737">
    <property type="term" value="C:cytoplasm"/>
    <property type="evidence" value="ECO:0007669"/>
    <property type="project" value="UniProtKB-ARBA"/>
</dbReference>
<protein>
    <submittedName>
        <fullName evidence="8">Formin-2-like</fullName>
    </submittedName>
</protein>
<reference evidence="8" key="1">
    <citation type="submission" date="2025-08" db="UniProtKB">
        <authorList>
            <consortium name="Ensembl"/>
        </authorList>
    </citation>
    <scope>IDENTIFICATION</scope>
</reference>
<sequence>MQTIKTVETQVPFLKESFFTTTFKGRRKSSVTNILRKQQQSLLNQQQQQQCILEHHQQHPKQYLSPSVENGQGQCPPEHLQLARSTSSPLCKTAEHAGADGDKEEGQKERKDQRAREAVQGRGGERAVSGSEPATVSASLLLLSSSASASAPPGEAASSSSQLPSTVVSRQQGLGSSESAVSNRGPASVAAQEETQHAQPRPQQYGLLAKGVRLLRNMGNQETKQKKGGGSGGGASGDVSGDGDAEVDKKSKKSHSKISKGGGEQSGKKKSKSESKGSVFSSMKIRKSLSKAKGLSKDDMLEDGRAAHSGKAGLSPGAEASLSADEMGMLSDVEGDLSCLPTESHQSIADEIGRKTSSGSDADLYSFHSAAAENEDLLSDIQQAIRDQCVASDTVLEMVTGRLPEHSTCDGKKALEKVISHQLLNLDREVGSASVAQEIIAECEELKNESCDIPISRNSSGPGSLSESGPPSSAPDTERSSGSLFPKTNSTYSFPDTTATTTSYESAEEPQEDLESPVFHPQQSQGNQAALSKNICVPSVRLDPVVAGAGPMGAHKSVSSMDLSMEREEEEVTGRWDFLSLKRRKSSMSISQLTTDSPLAPQPRRTSSSSSSTVKLYPPVHPSYVKTTTRQLTSPIGSPITSPHIPRKTDAPVAPVESSGAQGFRRRKQRSCSLAGPLSVSADWSPELDERRERAKFPEQETTEKSHISGNYWTLGSRRAHYGRQTSITTAPYLDVFSGRTLLDRLCMHHGDGSTEEEAKELCHRMLVQGVLQPFSDGSAEPHGDSNASGVFNEEQLYTWASVGLPVSSHLWELYGGRSTGRVQSLISPLNQSSAKTPGALHSQTESSRLKSGQSSSEDESGLIPQLERTIDDLRIKIAVLQGQQASLAKGSGDNMGALGAAHHKASQIRGGRLGKMSQEVSVQTSPVEEEFKFDVPFSRGSGSASSSVSPSIPKSTESFVCTCKQRQQSSTQPAPLPPPPPPPPPPASGGMPPPLPPPPPPLPGGVAPPPPPPPPPLPGLGPCPPPPPPPPPPPGFGPPPPPPPPGFGPPPPPPPPPGMGPPPPPPPPGMGPPLPPPPPGFGPPPPPGSMPSMMVQEAAPAKAVIEPPKPMKPLYWTRIQLHAKKQSDSLVWEKIEEPTVNFEEFVELFSKSAVKEKKKPISDTISKSKAKQVVKLLSNKRSQAVGILMSSIHLDMKDIQNAVLNMDNTVVDLETLHALYENRAQDDEMDSIKKHIKSSKDKEDAKPLDKPEQFLFQLSQIPNFSERVFCILFQSTFHECITSVLRKVEILQRVCKSLQSGQCVLQVLGLVLAFGNFMNGGNRSRGQADGFSLDILPKLKDVKSSDNSKSLLSYIVAYYLRHFDEDAGRETCVYPLPEPQDLFQASQMKFEDFQRDLRKLRKDLNACSAEMGKVCKLSSEENLQPFKDKMYTFLSQAKTELETQEKQLEETQKIFLELSVSFSVKPKAGEKEVSPNTFFSIWHEFSTDFKDHWKKQNKLMLQERVKMAEDCFKQAREKASYSVKPKHATGIKAKLGQKI</sequence>
<feature type="compositionally biased region" description="Low complexity" evidence="6">
    <location>
        <begin position="459"/>
        <end position="471"/>
    </location>
</feature>
<dbReference type="FunFam" id="1.20.58.2220:FF:000005">
    <property type="entry name" value="Formin 1"/>
    <property type="match status" value="1"/>
</dbReference>
<feature type="region of interest" description="Disordered" evidence="6">
    <location>
        <begin position="148"/>
        <end position="319"/>
    </location>
</feature>
<dbReference type="GO" id="GO:0030866">
    <property type="term" value="P:cortical actin cytoskeleton organization"/>
    <property type="evidence" value="ECO:0007669"/>
    <property type="project" value="TreeGrafter"/>
</dbReference>
<evidence type="ECO:0000256" key="1">
    <source>
        <dbReference type="ARBA" id="ARBA00004123"/>
    </source>
</evidence>
<feature type="compositionally biased region" description="Polar residues" evidence="6">
    <location>
        <begin position="480"/>
        <end position="496"/>
    </location>
</feature>
<reference evidence="8" key="2">
    <citation type="submission" date="2025-09" db="UniProtKB">
        <authorList>
            <consortium name="Ensembl"/>
        </authorList>
    </citation>
    <scope>IDENTIFICATION</scope>
</reference>
<feature type="region of interest" description="Disordered" evidence="6">
    <location>
        <begin position="909"/>
        <end position="928"/>
    </location>
</feature>
<feature type="compositionally biased region" description="Polar residues" evidence="6">
    <location>
        <begin position="830"/>
        <end position="856"/>
    </location>
</feature>
<feature type="compositionally biased region" description="Low complexity" evidence="6">
    <location>
        <begin position="148"/>
        <end position="161"/>
    </location>
</feature>
<dbReference type="Gene3D" id="1.20.58.2220">
    <property type="entry name" value="Formin, FH2 domain"/>
    <property type="match status" value="1"/>
</dbReference>
<feature type="domain" description="FH2" evidence="7">
    <location>
        <begin position="1102"/>
        <end position="1516"/>
    </location>
</feature>
<evidence type="ECO:0000313" key="9">
    <source>
        <dbReference type="Proteomes" id="UP000261420"/>
    </source>
</evidence>
<feature type="compositionally biased region" description="Polar residues" evidence="6">
    <location>
        <begin position="162"/>
        <end position="182"/>
    </location>
</feature>
<feature type="compositionally biased region" description="Basic and acidic residues" evidence="6">
    <location>
        <begin position="295"/>
        <end position="306"/>
    </location>
</feature>
<dbReference type="KEGG" id="sdu:111235377"/>
<dbReference type="GO" id="GO:0005856">
    <property type="term" value="C:cytoskeleton"/>
    <property type="evidence" value="ECO:0007669"/>
    <property type="project" value="TreeGrafter"/>
</dbReference>
<feature type="compositionally biased region" description="Polar residues" evidence="6">
    <location>
        <begin position="587"/>
        <end position="597"/>
    </location>
</feature>
<dbReference type="STRING" id="41447.ENSSDUP00000023331"/>
<evidence type="ECO:0000256" key="3">
    <source>
        <dbReference type="ARBA" id="ARBA00023054"/>
    </source>
</evidence>
<name>A0A3B4UXX5_SERDU</name>
<dbReference type="RefSeq" id="XP_022619539.1">
    <property type="nucleotide sequence ID" value="XM_022763818.1"/>
</dbReference>
<proteinExistence type="inferred from homology"/>
<feature type="region of interest" description="Disordered" evidence="6">
    <location>
        <begin position="830"/>
        <end position="864"/>
    </location>
</feature>
<dbReference type="SMART" id="SM00498">
    <property type="entry name" value="FH2"/>
    <property type="match status" value="1"/>
</dbReference>
<feature type="region of interest" description="Disordered" evidence="6">
    <location>
        <begin position="452"/>
        <end position="527"/>
    </location>
</feature>
<feature type="compositionally biased region" description="Pro residues" evidence="6">
    <location>
        <begin position="975"/>
        <end position="1090"/>
    </location>
</feature>
<dbReference type="PANTHER" id="PTHR45920">
    <property type="entry name" value="FORMIN HOMOLOGY 2 DOMAIN CONTAINING, ISOFORM I"/>
    <property type="match status" value="1"/>
</dbReference>
<dbReference type="OMA" id="CILEHQP"/>
<feature type="region of interest" description="Disordered" evidence="6">
    <location>
        <begin position="937"/>
        <end position="956"/>
    </location>
</feature>
<comment type="subcellular location">
    <subcellularLocation>
        <location evidence="1">Nucleus</location>
    </subcellularLocation>
</comment>
<feature type="region of interest" description="Disordered" evidence="6">
    <location>
        <begin position="54"/>
        <end position="133"/>
    </location>
</feature>
<keyword evidence="9" id="KW-1185">Reference proteome</keyword>
<dbReference type="Proteomes" id="UP000261420">
    <property type="component" value="Unplaced"/>
</dbReference>
<feature type="compositionally biased region" description="Low complexity" evidence="6">
    <location>
        <begin position="939"/>
        <end position="956"/>
    </location>
</feature>
<evidence type="ECO:0000313" key="8">
    <source>
        <dbReference type="Ensembl" id="ENSSDUP00000023331.1"/>
    </source>
</evidence>
<dbReference type="PANTHER" id="PTHR45920:SF7">
    <property type="entry name" value="FORMIN-G"/>
    <property type="match status" value="1"/>
</dbReference>
<dbReference type="SUPFAM" id="SSF101447">
    <property type="entry name" value="Formin homology 2 domain (FH2 domain)"/>
    <property type="match status" value="1"/>
</dbReference>
<keyword evidence="3 5" id="KW-0175">Coiled coil</keyword>
<feature type="region of interest" description="Disordered" evidence="6">
    <location>
        <begin position="633"/>
        <end position="709"/>
    </location>
</feature>
<feature type="coiled-coil region" evidence="5">
    <location>
        <begin position="1391"/>
        <end position="1455"/>
    </location>
</feature>
<dbReference type="GO" id="GO:0051015">
    <property type="term" value="F:actin filament binding"/>
    <property type="evidence" value="ECO:0007669"/>
    <property type="project" value="TreeGrafter"/>
</dbReference>
<feature type="compositionally biased region" description="Basic and acidic residues" evidence="6">
    <location>
        <begin position="688"/>
        <end position="707"/>
    </location>
</feature>
<keyword evidence="4" id="KW-0539">Nucleus</keyword>